<name>A0A5E7C057_PSEFL</name>
<evidence type="ECO:0000256" key="6">
    <source>
        <dbReference type="ARBA" id="ARBA00022692"/>
    </source>
</evidence>
<sequence>MRKIDVHEVIDNARFNRFHWMVLFWCALIIIFDGYDLVIYGVVLPMLMKEWGLSPLQAGALGSYALFGMMFGALFFGPLSDRIGRKKAITICVMLFSGFTVLNGFARNPTEFGLCRFIAGLGIGGVMPNVVALMNEYAPKKIRSTLVAIMFSGYSVGGMLSAGLGIVLIPSFGWQSVFYVAVLPLVLLPLIMYFLPESVGFMLRQGRNEEARAILQRVDPAYVAQTSDQLHMSEVKGTGTPVLQLFREGRALRTLMLWLAFFCCLLMVYALSSWLPKLMANAGYSLGSSLSFLLVLNFGAIFGAVGGGVLGDKLNLPRVLAVFFAVAAVSITLLGFNSPMPLLYLLIAIAGATTIGSQILLYACAAQFYSMTIRSTGLGWASGIGRNGAIVGPLLGGALLGISLPLQLNFMAFALPGAVAAIAMTVFAISSQRSHRQALSGLRHGSPAGSVGEVS</sequence>
<feature type="transmembrane region" description="Helical" evidence="9">
    <location>
        <begin position="117"/>
        <end position="134"/>
    </location>
</feature>
<evidence type="ECO:0000256" key="2">
    <source>
        <dbReference type="ARBA" id="ARBA00006508"/>
    </source>
</evidence>
<dbReference type="InterPro" id="IPR004746">
    <property type="entry name" value="MFS_AAHS"/>
</dbReference>
<protein>
    <submittedName>
        <fullName evidence="11">4-hydroxybenzoate transporter PcaK</fullName>
    </submittedName>
</protein>
<keyword evidence="4" id="KW-1003">Cell membrane</keyword>
<reference evidence="11 12" key="1">
    <citation type="submission" date="2019-09" db="EMBL/GenBank/DDBJ databases">
        <authorList>
            <person name="Chandra G."/>
            <person name="Truman W A."/>
        </authorList>
    </citation>
    <scope>NUCLEOTIDE SEQUENCE [LARGE SCALE GENOMIC DNA]</scope>
    <source>
        <strain evidence="11">PS704</strain>
    </source>
</reference>
<feature type="transmembrane region" description="Helical" evidence="9">
    <location>
        <begin position="410"/>
        <end position="429"/>
    </location>
</feature>
<feature type="domain" description="Major facilitator superfamily (MFS) profile" evidence="10">
    <location>
        <begin position="22"/>
        <end position="435"/>
    </location>
</feature>
<dbReference type="GO" id="GO:0046943">
    <property type="term" value="F:carboxylic acid transmembrane transporter activity"/>
    <property type="evidence" value="ECO:0007669"/>
    <property type="project" value="TreeGrafter"/>
</dbReference>
<dbReference type="NCBIfam" id="TIGR00895">
    <property type="entry name" value="2A0115"/>
    <property type="match status" value="1"/>
</dbReference>
<dbReference type="InterPro" id="IPR005829">
    <property type="entry name" value="Sugar_transporter_CS"/>
</dbReference>
<keyword evidence="8 9" id="KW-0472">Membrane</keyword>
<accession>A0A5E7C057</accession>
<dbReference type="OrthoDB" id="7066727at2"/>
<dbReference type="CDD" id="cd17365">
    <property type="entry name" value="MFS_PcaK_like"/>
    <property type="match status" value="1"/>
</dbReference>
<dbReference type="GO" id="GO:0005886">
    <property type="term" value="C:plasma membrane"/>
    <property type="evidence" value="ECO:0007669"/>
    <property type="project" value="UniProtKB-SubCell"/>
</dbReference>
<dbReference type="InterPro" id="IPR020846">
    <property type="entry name" value="MFS_dom"/>
</dbReference>
<feature type="transmembrane region" description="Helical" evidence="9">
    <location>
        <begin position="384"/>
        <end position="404"/>
    </location>
</feature>
<dbReference type="EMBL" id="CABVHP010000006">
    <property type="protein sequence ID" value="VVN98142.1"/>
    <property type="molecule type" value="Genomic_DNA"/>
</dbReference>
<feature type="transmembrane region" description="Helical" evidence="9">
    <location>
        <begin position="88"/>
        <end position="105"/>
    </location>
</feature>
<dbReference type="Proteomes" id="UP000326557">
    <property type="component" value="Unassembled WGS sequence"/>
</dbReference>
<organism evidence="11 12">
    <name type="scientific">Pseudomonas fluorescens</name>
    <dbReference type="NCBI Taxonomy" id="294"/>
    <lineage>
        <taxon>Bacteria</taxon>
        <taxon>Pseudomonadati</taxon>
        <taxon>Pseudomonadota</taxon>
        <taxon>Gammaproteobacteria</taxon>
        <taxon>Pseudomonadales</taxon>
        <taxon>Pseudomonadaceae</taxon>
        <taxon>Pseudomonas</taxon>
    </lineage>
</organism>
<dbReference type="InterPro" id="IPR011701">
    <property type="entry name" value="MFS"/>
</dbReference>
<evidence type="ECO:0000313" key="11">
    <source>
        <dbReference type="EMBL" id="VVN98142.1"/>
    </source>
</evidence>
<dbReference type="SUPFAM" id="SSF103473">
    <property type="entry name" value="MFS general substrate transporter"/>
    <property type="match status" value="1"/>
</dbReference>
<keyword evidence="7 9" id="KW-1133">Transmembrane helix</keyword>
<feature type="transmembrane region" description="Helical" evidence="9">
    <location>
        <begin position="176"/>
        <end position="195"/>
    </location>
</feature>
<evidence type="ECO:0000256" key="5">
    <source>
        <dbReference type="ARBA" id="ARBA00022519"/>
    </source>
</evidence>
<dbReference type="PANTHER" id="PTHR23508">
    <property type="entry name" value="CARBOXYLIC ACID TRANSPORTER PROTEIN HOMOLOG"/>
    <property type="match status" value="1"/>
</dbReference>
<dbReference type="InterPro" id="IPR036259">
    <property type="entry name" value="MFS_trans_sf"/>
</dbReference>
<dbReference type="PROSITE" id="PS50850">
    <property type="entry name" value="MFS"/>
    <property type="match status" value="1"/>
</dbReference>
<evidence type="ECO:0000259" key="10">
    <source>
        <dbReference type="PROSITE" id="PS50850"/>
    </source>
</evidence>
<keyword evidence="3" id="KW-0813">Transport</keyword>
<dbReference type="Gene3D" id="1.20.1250.20">
    <property type="entry name" value="MFS general substrate transporter like domains"/>
    <property type="match status" value="1"/>
</dbReference>
<evidence type="ECO:0000256" key="7">
    <source>
        <dbReference type="ARBA" id="ARBA00022989"/>
    </source>
</evidence>
<evidence type="ECO:0000256" key="8">
    <source>
        <dbReference type="ARBA" id="ARBA00023136"/>
    </source>
</evidence>
<dbReference type="Pfam" id="PF07690">
    <property type="entry name" value="MFS_1"/>
    <property type="match status" value="1"/>
</dbReference>
<evidence type="ECO:0000256" key="9">
    <source>
        <dbReference type="SAM" id="Phobius"/>
    </source>
</evidence>
<evidence type="ECO:0000313" key="12">
    <source>
        <dbReference type="Proteomes" id="UP000326557"/>
    </source>
</evidence>
<feature type="transmembrane region" description="Helical" evidence="9">
    <location>
        <begin position="146"/>
        <end position="170"/>
    </location>
</feature>
<feature type="transmembrane region" description="Helical" evidence="9">
    <location>
        <begin position="20"/>
        <end position="44"/>
    </location>
</feature>
<dbReference type="PROSITE" id="PS00217">
    <property type="entry name" value="SUGAR_TRANSPORT_2"/>
    <property type="match status" value="1"/>
</dbReference>
<dbReference type="AlphaFoldDB" id="A0A5E7C057"/>
<feature type="transmembrane region" description="Helical" evidence="9">
    <location>
        <begin position="342"/>
        <end position="363"/>
    </location>
</feature>
<feature type="transmembrane region" description="Helical" evidence="9">
    <location>
        <begin position="318"/>
        <end position="336"/>
    </location>
</feature>
<evidence type="ECO:0000256" key="1">
    <source>
        <dbReference type="ARBA" id="ARBA00004429"/>
    </source>
</evidence>
<gene>
    <name evidence="11" type="primary">pcaK_1</name>
    <name evidence="11" type="ORF">PS704_02423</name>
</gene>
<comment type="similarity">
    <text evidence="2">Belongs to the major facilitator superfamily. Aromatic acid:H(+) symporter (AAHS) (TC 2.A.1.15) family.</text>
</comment>
<dbReference type="RefSeq" id="WP_150638284.1">
    <property type="nucleotide sequence ID" value="NZ_CABVHP010000006.1"/>
</dbReference>
<evidence type="ECO:0000256" key="3">
    <source>
        <dbReference type="ARBA" id="ARBA00022448"/>
    </source>
</evidence>
<feature type="transmembrane region" description="Helical" evidence="9">
    <location>
        <begin position="56"/>
        <end position="76"/>
    </location>
</feature>
<comment type="subcellular location">
    <subcellularLocation>
        <location evidence="1">Cell inner membrane</location>
        <topology evidence="1">Multi-pass membrane protein</topology>
    </subcellularLocation>
</comment>
<feature type="transmembrane region" description="Helical" evidence="9">
    <location>
        <begin position="255"/>
        <end position="275"/>
    </location>
</feature>
<dbReference type="PANTHER" id="PTHR23508:SF10">
    <property type="entry name" value="CARBOXYLIC ACID TRANSPORTER PROTEIN HOMOLOG"/>
    <property type="match status" value="1"/>
</dbReference>
<keyword evidence="6 9" id="KW-0812">Transmembrane</keyword>
<feature type="transmembrane region" description="Helical" evidence="9">
    <location>
        <begin position="290"/>
        <end position="311"/>
    </location>
</feature>
<evidence type="ECO:0000256" key="4">
    <source>
        <dbReference type="ARBA" id="ARBA00022475"/>
    </source>
</evidence>
<proteinExistence type="inferred from homology"/>
<keyword evidence="5" id="KW-0997">Cell inner membrane</keyword>